<name>A0AAD8M6W6_9APIA</name>
<dbReference type="PANTHER" id="PTHR48063">
    <property type="entry name" value="LRR RECEPTOR-LIKE KINASE"/>
    <property type="match status" value="1"/>
</dbReference>
<keyword evidence="4" id="KW-0732">Signal</keyword>
<evidence type="ECO:0000256" key="1">
    <source>
        <dbReference type="ARBA" id="ARBA00004479"/>
    </source>
</evidence>
<dbReference type="Gene3D" id="3.80.10.10">
    <property type="entry name" value="Ribonuclease Inhibitor"/>
    <property type="match status" value="1"/>
</dbReference>
<evidence type="ECO:0000256" key="3">
    <source>
        <dbReference type="ARBA" id="ARBA00022692"/>
    </source>
</evidence>
<comment type="caution">
    <text evidence="9">The sequence shown here is derived from an EMBL/GenBank/DDBJ whole genome shotgun (WGS) entry which is preliminary data.</text>
</comment>
<protein>
    <submittedName>
        <fullName evidence="9">Uncharacterized protein</fullName>
    </submittedName>
</protein>
<keyword evidence="2" id="KW-0433">Leucine-rich repeat</keyword>
<reference evidence="9" key="1">
    <citation type="submission" date="2023-02" db="EMBL/GenBank/DDBJ databases">
        <title>Genome of toxic invasive species Heracleum sosnowskyi carries increased number of genes despite the absence of recent whole-genome duplications.</title>
        <authorList>
            <person name="Schelkunov M."/>
            <person name="Shtratnikova V."/>
            <person name="Makarenko M."/>
            <person name="Klepikova A."/>
            <person name="Omelchenko D."/>
            <person name="Novikova G."/>
            <person name="Obukhova E."/>
            <person name="Bogdanov V."/>
            <person name="Penin A."/>
            <person name="Logacheva M."/>
        </authorList>
    </citation>
    <scope>NUCLEOTIDE SEQUENCE</scope>
    <source>
        <strain evidence="9">Hsosn_3</strain>
        <tissue evidence="9">Leaf</tissue>
    </source>
</reference>
<evidence type="ECO:0000313" key="9">
    <source>
        <dbReference type="EMBL" id="KAK1364380.1"/>
    </source>
</evidence>
<dbReference type="AlphaFoldDB" id="A0AAD8M6W6"/>
<evidence type="ECO:0000256" key="4">
    <source>
        <dbReference type="ARBA" id="ARBA00022729"/>
    </source>
</evidence>
<evidence type="ECO:0000313" key="10">
    <source>
        <dbReference type="Proteomes" id="UP001237642"/>
    </source>
</evidence>
<dbReference type="InterPro" id="IPR046956">
    <property type="entry name" value="RLP23-like"/>
</dbReference>
<dbReference type="SUPFAM" id="SSF52058">
    <property type="entry name" value="L domain-like"/>
    <property type="match status" value="1"/>
</dbReference>
<keyword evidence="10" id="KW-1185">Reference proteome</keyword>
<dbReference type="FunFam" id="3.80.10.10:FF:000041">
    <property type="entry name" value="LRR receptor-like serine/threonine-protein kinase ERECTA"/>
    <property type="match status" value="1"/>
</dbReference>
<accession>A0AAD8M6W6</accession>
<reference evidence="9" key="2">
    <citation type="submission" date="2023-05" db="EMBL/GenBank/DDBJ databases">
        <authorList>
            <person name="Schelkunov M.I."/>
        </authorList>
    </citation>
    <scope>NUCLEOTIDE SEQUENCE</scope>
    <source>
        <strain evidence="9">Hsosn_3</strain>
        <tissue evidence="9">Leaf</tissue>
    </source>
</reference>
<dbReference type="PRINTS" id="PR00019">
    <property type="entry name" value="LEURICHRPT"/>
</dbReference>
<evidence type="ECO:0000256" key="6">
    <source>
        <dbReference type="ARBA" id="ARBA00022989"/>
    </source>
</evidence>
<dbReference type="Proteomes" id="UP001237642">
    <property type="component" value="Unassembled WGS sequence"/>
</dbReference>
<dbReference type="EMBL" id="JAUIZM010000009">
    <property type="protein sequence ID" value="KAK1364380.1"/>
    <property type="molecule type" value="Genomic_DNA"/>
</dbReference>
<sequence>MERQEFEYGRNFAYLKMIDLSSNELTGEIPTAIIRLLELKGLNLSGNRLHGNVPSAIGQLKGLECLDLSTNNFSGFNISTNEGNKGLCGKPLSNNCPGDEAGHHNQPSSGMYEDDSVYERWLYISAVLGFGTTF</sequence>
<evidence type="ECO:0000256" key="8">
    <source>
        <dbReference type="ARBA" id="ARBA00023180"/>
    </source>
</evidence>
<dbReference type="GO" id="GO:0016020">
    <property type="term" value="C:membrane"/>
    <property type="evidence" value="ECO:0007669"/>
    <property type="project" value="UniProtKB-SubCell"/>
</dbReference>
<gene>
    <name evidence="9" type="ORF">POM88_039941</name>
</gene>
<evidence type="ECO:0000256" key="5">
    <source>
        <dbReference type="ARBA" id="ARBA00022737"/>
    </source>
</evidence>
<dbReference type="InterPro" id="IPR032675">
    <property type="entry name" value="LRR_dom_sf"/>
</dbReference>
<evidence type="ECO:0000256" key="2">
    <source>
        <dbReference type="ARBA" id="ARBA00022614"/>
    </source>
</evidence>
<dbReference type="InterPro" id="IPR001611">
    <property type="entry name" value="Leu-rich_rpt"/>
</dbReference>
<comment type="subcellular location">
    <subcellularLocation>
        <location evidence="1">Membrane</location>
        <topology evidence="1">Single-pass type I membrane protein</topology>
    </subcellularLocation>
</comment>
<keyword evidence="3" id="KW-0812">Transmembrane</keyword>
<keyword evidence="8" id="KW-0325">Glycoprotein</keyword>
<evidence type="ECO:0000256" key="7">
    <source>
        <dbReference type="ARBA" id="ARBA00023136"/>
    </source>
</evidence>
<proteinExistence type="predicted"/>
<organism evidence="9 10">
    <name type="scientific">Heracleum sosnowskyi</name>
    <dbReference type="NCBI Taxonomy" id="360622"/>
    <lineage>
        <taxon>Eukaryota</taxon>
        <taxon>Viridiplantae</taxon>
        <taxon>Streptophyta</taxon>
        <taxon>Embryophyta</taxon>
        <taxon>Tracheophyta</taxon>
        <taxon>Spermatophyta</taxon>
        <taxon>Magnoliopsida</taxon>
        <taxon>eudicotyledons</taxon>
        <taxon>Gunneridae</taxon>
        <taxon>Pentapetalae</taxon>
        <taxon>asterids</taxon>
        <taxon>campanulids</taxon>
        <taxon>Apiales</taxon>
        <taxon>Apiaceae</taxon>
        <taxon>Apioideae</taxon>
        <taxon>apioid superclade</taxon>
        <taxon>Tordylieae</taxon>
        <taxon>Tordyliinae</taxon>
        <taxon>Heracleum</taxon>
    </lineage>
</organism>
<dbReference type="PANTHER" id="PTHR48063:SF98">
    <property type="entry name" value="LRR RECEPTOR-LIKE SERINE_THREONINE-PROTEIN KINASE FLS2"/>
    <property type="match status" value="1"/>
</dbReference>
<keyword evidence="5" id="KW-0677">Repeat</keyword>
<keyword evidence="7" id="KW-0472">Membrane</keyword>
<dbReference type="Pfam" id="PF00560">
    <property type="entry name" value="LRR_1"/>
    <property type="match status" value="3"/>
</dbReference>
<keyword evidence="6" id="KW-1133">Transmembrane helix</keyword>